<accession>A0A402CRK6</accession>
<protein>
    <submittedName>
        <fullName evidence="1">Uncharacterized protein</fullName>
    </submittedName>
</protein>
<proteinExistence type="predicted"/>
<evidence type="ECO:0000313" key="2">
    <source>
        <dbReference type="Proteomes" id="UP000287394"/>
    </source>
</evidence>
<organism evidence="1 2">
    <name type="scientific">Capsulimonas corticalis</name>
    <dbReference type="NCBI Taxonomy" id="2219043"/>
    <lineage>
        <taxon>Bacteria</taxon>
        <taxon>Bacillati</taxon>
        <taxon>Armatimonadota</taxon>
        <taxon>Armatimonadia</taxon>
        <taxon>Capsulimonadales</taxon>
        <taxon>Capsulimonadaceae</taxon>
        <taxon>Capsulimonas</taxon>
    </lineage>
</organism>
<sequence>MRSMKRIVTSLSVLCSLCVSAIALGAPVLYPGPTIIDDTGTRRTPTSISVASVTDMDGNAIASPGAVAHFAGSNSGVVYDAAAKGEAWITLTPVLAGSTFASTPPVIFCSADPQTLVAANTTAASTNKAIVLATGVVGASPTTTVIPTNLSTTAGDIYSGDEVTWLTGPNAGKASHVLSWSATGSTLTLAAALPNAPTAGDTFSLSPYGKGLTNLVTNLGTDGKVILSSNTQPSIVASSVTTPVALAGTQSFNNTGQTLPIPANATQWAGATISTGVPLAASAYTVPLTAAQYASAPAWWLPPPTDYQQRAVPVTLPTTPPTGYGGSSADTPGTTTLLARLPVTPPTAAQIVAAIDADVLEAGGLTRKQEEALAASTDHHAYRSNKNLLTGVVTTRYYNVTTDGSIGSTLYATEVFTPQIGTTDATRVWTYTSALTTL</sequence>
<dbReference type="KEGG" id="ccot:CCAX7_000260"/>
<gene>
    <name evidence="1" type="ORF">CCAX7_000260</name>
</gene>
<dbReference type="Proteomes" id="UP000287394">
    <property type="component" value="Chromosome"/>
</dbReference>
<dbReference type="EMBL" id="AP025739">
    <property type="protein sequence ID" value="BDI27975.1"/>
    <property type="molecule type" value="Genomic_DNA"/>
</dbReference>
<name>A0A402CRK6_9BACT</name>
<evidence type="ECO:0000313" key="1">
    <source>
        <dbReference type="EMBL" id="BDI27975.1"/>
    </source>
</evidence>
<reference evidence="1 2" key="1">
    <citation type="journal article" date="2019" name="Int. J. Syst. Evol. Microbiol.">
        <title>Capsulimonas corticalis gen. nov., sp. nov., an aerobic capsulated bacterium, of a novel bacterial order, Capsulimonadales ord. nov., of the class Armatimonadia of the phylum Armatimonadetes.</title>
        <authorList>
            <person name="Li J."/>
            <person name="Kudo C."/>
            <person name="Tonouchi A."/>
        </authorList>
    </citation>
    <scope>NUCLEOTIDE SEQUENCE [LARGE SCALE GENOMIC DNA]</scope>
    <source>
        <strain evidence="1 2">AX-7</strain>
    </source>
</reference>
<dbReference type="AlphaFoldDB" id="A0A402CRK6"/>
<keyword evidence="2" id="KW-1185">Reference proteome</keyword>
<dbReference type="RefSeq" id="WP_119319937.1">
    <property type="nucleotide sequence ID" value="NZ_AP025739.1"/>
</dbReference>